<gene>
    <name evidence="1" type="ORF">GHT06_010348</name>
</gene>
<sequence length="852" mass="94668">MADPWNLTLDQSVFDSWCGESRIVIKETDFTETYKLVQKLSEQCVNQTDPIELERQLSISFSDNFDVKDVVPVLQMIAAVSQKLSLLPVSICQLTIQTCKHALPTVLALNRSKDLKQYFDCLECCLRHVKISEDSVSLITICEIIEQSYSSCSNKTINLPDELFKHSSEILMTALPIIEQKQFGDSALVGRLLVPLMAIGKFSCKLDARSMALIWKLVLKTMQHYPDLCPKMELGETVVFLVQEVFYLFDLLYQNNNNISKLAKVAGFLIKVIIGLSEKDTTILENESVNETVLDLVFQLLQFTPDAVKYKIPVGDDLVRLLELHVSIAIHPILEKLTKTRQLLPSLLKASSNCSSENQLNLIRLLGLLLTPNYQLNVRNYGITTSDILAIFLSAVNQGHAEFNGAILLHGITHSGKGIHTVPIYELLVTQAASAMAITTQDSVVQCVAVLLKSVLQDGFWAHLMSCDILTFMARYGPSQFCLELVQHLFLLSPSTPTISCRPICLINRLIPLLSPAGRAAILKSHPVEKYPDLWAAINWDAFTAEQKGELRQCLPPFATSSQLFKASAVIRLGLICTSGNDSALQDQNDLQLNLIKTGTVLLFGLKSHSAKDYQRHMEHLLACVLRVLLSTAQPAQKESHLCLMQILKLALDSKALTAVQLDTTIFLSKIGSSGIAISPQQIALLRVVANLFCETTTSRSFLVQLRAFYAFELFFKTTPHSHLASSCVREGNDVVIKRFISRVSSKSPVGEIGKLFSSQLLCLRSPPCNKDPFPKLPIEVYALPAVDSLDMVDSCSSGSLSKRPRMDNGDQLPFLLNSLAKVVAEMGQLGPLPMWSKEEIKERINMLKSYL</sequence>
<evidence type="ECO:0000313" key="1">
    <source>
        <dbReference type="EMBL" id="KAI9562892.1"/>
    </source>
</evidence>
<protein>
    <submittedName>
        <fullName evidence="1">Uncharacterized protein</fullName>
    </submittedName>
</protein>
<dbReference type="PANTHER" id="PTHR16071">
    <property type="entry name" value="CHROMOSOME 1 OPEN READING FRAME 112"/>
    <property type="match status" value="1"/>
</dbReference>
<reference evidence="1 2" key="1">
    <citation type="submission" date="2022-05" db="EMBL/GenBank/DDBJ databases">
        <title>A multi-omics perspective on studying reproductive biology in Daphnia sinensis.</title>
        <authorList>
            <person name="Jia J."/>
        </authorList>
    </citation>
    <scope>NUCLEOTIDE SEQUENCE [LARGE SCALE GENOMIC DNA]</scope>
    <source>
        <strain evidence="1 2">WSL</strain>
    </source>
</reference>
<evidence type="ECO:0000313" key="2">
    <source>
        <dbReference type="Proteomes" id="UP000820818"/>
    </source>
</evidence>
<dbReference type="Proteomes" id="UP000820818">
    <property type="component" value="Linkage Group LG2"/>
</dbReference>
<organism evidence="1 2">
    <name type="scientific">Daphnia sinensis</name>
    <dbReference type="NCBI Taxonomy" id="1820382"/>
    <lineage>
        <taxon>Eukaryota</taxon>
        <taxon>Metazoa</taxon>
        <taxon>Ecdysozoa</taxon>
        <taxon>Arthropoda</taxon>
        <taxon>Crustacea</taxon>
        <taxon>Branchiopoda</taxon>
        <taxon>Diplostraca</taxon>
        <taxon>Cladocera</taxon>
        <taxon>Anomopoda</taxon>
        <taxon>Daphniidae</taxon>
        <taxon>Daphnia</taxon>
        <taxon>Daphnia similis group</taxon>
    </lineage>
</organism>
<proteinExistence type="predicted"/>
<dbReference type="EMBL" id="WJBH02000002">
    <property type="protein sequence ID" value="KAI9562892.1"/>
    <property type="molecule type" value="Genomic_DNA"/>
</dbReference>
<dbReference type="PANTHER" id="PTHR16071:SF2">
    <property type="entry name" value="FIGNL1-INTERACTING REGULATOR OF RECOMBINATION AND MITOSIS"/>
    <property type="match status" value="1"/>
</dbReference>
<dbReference type="AlphaFoldDB" id="A0AAD5PXD9"/>
<accession>A0AAD5PXD9</accession>
<keyword evidence="2" id="KW-1185">Reference proteome</keyword>
<dbReference type="InterPro" id="IPR027902">
    <property type="entry name" value="DUF4487"/>
</dbReference>
<dbReference type="Pfam" id="PF14868">
    <property type="entry name" value="DUF4487"/>
    <property type="match status" value="1"/>
</dbReference>
<name>A0AAD5PXD9_9CRUS</name>
<comment type="caution">
    <text evidence="1">The sequence shown here is derived from an EMBL/GenBank/DDBJ whole genome shotgun (WGS) entry which is preliminary data.</text>
</comment>